<dbReference type="InterPro" id="IPR054495">
    <property type="entry name" value="DUF488-N3a"/>
</dbReference>
<dbReference type="STRING" id="596151.DesfrDRAFT_0133"/>
<dbReference type="EMBL" id="AECZ01000001">
    <property type="protein sequence ID" value="EFL53085.1"/>
    <property type="molecule type" value="Genomic_DNA"/>
</dbReference>
<reference evidence="2 3" key="1">
    <citation type="submission" date="2010-08" db="EMBL/GenBank/DDBJ databases">
        <title>The draft genome of Desulfovibrio fructosovorans JJ.</title>
        <authorList>
            <consortium name="US DOE Joint Genome Institute (JGI-PGF)"/>
            <person name="Lucas S."/>
            <person name="Copeland A."/>
            <person name="Lapidus A."/>
            <person name="Cheng J.-F."/>
            <person name="Bruce D."/>
            <person name="Goodwin L."/>
            <person name="Pitluck S."/>
            <person name="Land M.L."/>
            <person name="Hauser L."/>
            <person name="Chang Y.-J."/>
            <person name="Jeffries C."/>
            <person name="Wall J.D."/>
            <person name="Stahl D.A."/>
            <person name="Arkin A.P."/>
            <person name="Dehal P."/>
            <person name="Stolyar S.M."/>
            <person name="Hazen T.C."/>
            <person name="Woyke T.J."/>
        </authorList>
    </citation>
    <scope>NUCLEOTIDE SEQUENCE [LARGE SCALE GENOMIC DNA]</scope>
    <source>
        <strain evidence="2 3">JJ</strain>
    </source>
</reference>
<evidence type="ECO:0000259" key="1">
    <source>
        <dbReference type="Pfam" id="PF22751"/>
    </source>
</evidence>
<dbReference type="Pfam" id="PF22751">
    <property type="entry name" value="DUF488-N3a"/>
    <property type="match status" value="1"/>
</dbReference>
<dbReference type="Proteomes" id="UP000006250">
    <property type="component" value="Unassembled WGS sequence"/>
</dbReference>
<name>E1JR84_SOLFR</name>
<evidence type="ECO:0000313" key="2">
    <source>
        <dbReference type="EMBL" id="EFL53085.1"/>
    </source>
</evidence>
<organism evidence="2 3">
    <name type="scientific">Solidesulfovibrio fructosivorans JJ]</name>
    <dbReference type="NCBI Taxonomy" id="596151"/>
    <lineage>
        <taxon>Bacteria</taxon>
        <taxon>Pseudomonadati</taxon>
        <taxon>Thermodesulfobacteriota</taxon>
        <taxon>Desulfovibrionia</taxon>
        <taxon>Desulfovibrionales</taxon>
        <taxon>Desulfovibrionaceae</taxon>
        <taxon>Solidesulfovibrio</taxon>
    </lineage>
</organism>
<dbReference type="AlphaFoldDB" id="E1JR84"/>
<sequence length="114" mass="13224">MITVSYFASKAPSDRKICIAKGRPRYFKGLSFRDFAPLNPHDLNDWQNRYRRELEARYPDALSLQAALGRIEDRVPNPILCCYEKDPAECHRTILAQFIQERLGLEVPEWAPGM</sequence>
<dbReference type="RefSeq" id="WP_005990127.1">
    <property type="nucleotide sequence ID" value="NZ_AECZ01000001.1"/>
</dbReference>
<comment type="caution">
    <text evidence="2">The sequence shown here is derived from an EMBL/GenBank/DDBJ whole genome shotgun (WGS) entry which is preliminary data.</text>
</comment>
<protein>
    <recommendedName>
        <fullName evidence="1">DUF488 domain-containing protein</fullName>
    </recommendedName>
</protein>
<feature type="domain" description="DUF488" evidence="1">
    <location>
        <begin position="39"/>
        <end position="102"/>
    </location>
</feature>
<proteinExistence type="predicted"/>
<dbReference type="OrthoDB" id="9810084at2"/>
<keyword evidence="3" id="KW-1185">Reference proteome</keyword>
<gene>
    <name evidence="2" type="ORF">DesfrDRAFT_0133</name>
</gene>
<evidence type="ECO:0000313" key="3">
    <source>
        <dbReference type="Proteomes" id="UP000006250"/>
    </source>
</evidence>
<dbReference type="eggNOG" id="ENOG5031811">
    <property type="taxonomic scope" value="Bacteria"/>
</dbReference>
<accession>E1JR84</accession>